<evidence type="ECO:0000313" key="1">
    <source>
        <dbReference type="EMBL" id="CAG6658161.1"/>
    </source>
</evidence>
<organism evidence="1">
    <name type="scientific">Cacopsylla melanoneura</name>
    <dbReference type="NCBI Taxonomy" id="428564"/>
    <lineage>
        <taxon>Eukaryota</taxon>
        <taxon>Metazoa</taxon>
        <taxon>Ecdysozoa</taxon>
        <taxon>Arthropoda</taxon>
        <taxon>Hexapoda</taxon>
        <taxon>Insecta</taxon>
        <taxon>Pterygota</taxon>
        <taxon>Neoptera</taxon>
        <taxon>Paraneoptera</taxon>
        <taxon>Hemiptera</taxon>
        <taxon>Sternorrhyncha</taxon>
        <taxon>Psylloidea</taxon>
        <taxon>Psyllidae</taxon>
        <taxon>Psyllinae</taxon>
        <taxon>Cacopsylla</taxon>
    </lineage>
</organism>
<reference evidence="1" key="1">
    <citation type="submission" date="2021-05" db="EMBL/GenBank/DDBJ databases">
        <authorList>
            <person name="Alioto T."/>
            <person name="Alioto T."/>
            <person name="Gomez Garrido J."/>
        </authorList>
    </citation>
    <scope>NUCLEOTIDE SEQUENCE</scope>
</reference>
<dbReference type="EMBL" id="HBUF01190483">
    <property type="protein sequence ID" value="CAG6658161.1"/>
    <property type="molecule type" value="Transcribed_RNA"/>
</dbReference>
<name>A0A8D8RW35_9HEMI</name>
<dbReference type="AlphaFoldDB" id="A0A8D8RW35"/>
<protein>
    <submittedName>
        <fullName evidence="1">Uncharacterized protein</fullName>
    </submittedName>
</protein>
<sequence>MTLHDIKRCLPLFVPCVHLRFRASYQTAHALHGTEFGRKVERGFVQGLVRGVQIEVQEDVRPLNISMRSRWAIIQQRGECGVAYCFQKKVGHGGVKGFGAHVKGVITTAFV</sequence>
<accession>A0A8D8RW35</accession>
<dbReference type="EMBL" id="HBUF01190496">
    <property type="protein sequence ID" value="CAG6658228.1"/>
    <property type="molecule type" value="Transcribed_RNA"/>
</dbReference>
<proteinExistence type="predicted"/>